<organism evidence="8 9">
    <name type="scientific">Sphingobacterium spiritivorum ATCC 33300</name>
    <dbReference type="NCBI Taxonomy" id="525372"/>
    <lineage>
        <taxon>Bacteria</taxon>
        <taxon>Pseudomonadati</taxon>
        <taxon>Bacteroidota</taxon>
        <taxon>Sphingobacteriia</taxon>
        <taxon>Sphingobacteriales</taxon>
        <taxon>Sphingobacteriaceae</taxon>
        <taxon>Sphingobacterium</taxon>
    </lineage>
</organism>
<dbReference type="Pfam" id="PF07980">
    <property type="entry name" value="SusD_RagB"/>
    <property type="match status" value="1"/>
</dbReference>
<comment type="similarity">
    <text evidence="2">Belongs to the SusD family.</text>
</comment>
<evidence type="ECO:0008006" key="10">
    <source>
        <dbReference type="Google" id="ProtNLM"/>
    </source>
</evidence>
<dbReference type="Gene3D" id="1.25.40.390">
    <property type="match status" value="1"/>
</dbReference>
<dbReference type="Pfam" id="PF14322">
    <property type="entry name" value="SusD-like_3"/>
    <property type="match status" value="1"/>
</dbReference>
<dbReference type="Proteomes" id="UP000006241">
    <property type="component" value="Unassembled WGS sequence"/>
</dbReference>
<dbReference type="AlphaFoldDB" id="C2G587"/>
<evidence type="ECO:0000259" key="7">
    <source>
        <dbReference type="Pfam" id="PF14322"/>
    </source>
</evidence>
<feature type="domain" description="RagB/SusD" evidence="6">
    <location>
        <begin position="301"/>
        <end position="434"/>
    </location>
</feature>
<accession>C2G587</accession>
<feature type="domain" description="SusD-like N-terminal" evidence="7">
    <location>
        <begin position="21"/>
        <end position="234"/>
    </location>
</feature>
<dbReference type="PROSITE" id="PS51257">
    <property type="entry name" value="PROKAR_LIPOPROTEIN"/>
    <property type="match status" value="1"/>
</dbReference>
<protein>
    <recommendedName>
        <fullName evidence="10">SusD-like N-terminal domain-containing protein</fullName>
    </recommendedName>
</protein>
<dbReference type="InterPro" id="IPR012944">
    <property type="entry name" value="SusD_RagB_dom"/>
</dbReference>
<dbReference type="GO" id="GO:0009279">
    <property type="term" value="C:cell outer membrane"/>
    <property type="evidence" value="ECO:0007669"/>
    <property type="project" value="UniProtKB-SubCell"/>
</dbReference>
<reference evidence="8 9" key="1">
    <citation type="submission" date="2009-01" db="EMBL/GenBank/DDBJ databases">
        <authorList>
            <person name="Qin X."/>
            <person name="Bachman B."/>
            <person name="Battles P."/>
            <person name="Bell A."/>
            <person name="Bess C."/>
            <person name="Bickham C."/>
            <person name="Chaboub L."/>
            <person name="Chen D."/>
            <person name="Coyle M."/>
            <person name="Deiros D.R."/>
            <person name="Dinh H."/>
            <person name="Forbes L."/>
            <person name="Fowler G."/>
            <person name="Francisco L."/>
            <person name="Fu Q."/>
            <person name="Gubbala S."/>
            <person name="Hale W."/>
            <person name="Han Y."/>
            <person name="Hemphill L."/>
            <person name="Highlander S.K."/>
            <person name="Hirani K."/>
            <person name="Hogues M."/>
            <person name="Jackson L."/>
            <person name="Jakkamsetti A."/>
            <person name="Javaid M."/>
            <person name="Jiang H."/>
            <person name="Korchina V."/>
            <person name="Kovar C."/>
            <person name="Lara F."/>
            <person name="Lee S."/>
            <person name="Mata R."/>
            <person name="Mathew T."/>
            <person name="Moen C."/>
            <person name="Morales K."/>
            <person name="Munidasa M."/>
            <person name="Nazareth L."/>
            <person name="Ngo R."/>
            <person name="Nguyen L."/>
            <person name="Okwuonu G."/>
            <person name="Ongeri F."/>
            <person name="Patil S."/>
            <person name="Petrosino J."/>
            <person name="Pham C."/>
            <person name="Pham P."/>
            <person name="Pu L.-L."/>
            <person name="Puazo M."/>
            <person name="Raj R."/>
            <person name="Reid J."/>
            <person name="Rouhana J."/>
            <person name="Saada N."/>
            <person name="Shang Y."/>
            <person name="Simmons D."/>
            <person name="Thornton R."/>
            <person name="Warren J."/>
            <person name="Weissenberger G."/>
            <person name="Zhang J."/>
            <person name="Zhang L."/>
            <person name="Zhou C."/>
            <person name="Zhu D."/>
            <person name="Muzny D."/>
            <person name="Worley K."/>
            <person name="Gibbs R."/>
        </authorList>
    </citation>
    <scope>NUCLEOTIDE SEQUENCE [LARGE SCALE GENOMIC DNA]</scope>
    <source>
        <strain evidence="8 9">ATCC 33300</strain>
    </source>
</reference>
<dbReference type="RefSeq" id="WP_003004986.1">
    <property type="nucleotide sequence ID" value="NZ_GG668630.1"/>
</dbReference>
<dbReference type="EMBL" id="ACHB01000101">
    <property type="protein sequence ID" value="EEI89596.1"/>
    <property type="molecule type" value="Genomic_DNA"/>
</dbReference>
<comment type="caution">
    <text evidence="8">The sequence shown here is derived from an EMBL/GenBank/DDBJ whole genome shotgun (WGS) entry which is preliminary data.</text>
</comment>
<name>C2G587_SPHSI</name>
<dbReference type="InterPro" id="IPR033985">
    <property type="entry name" value="SusD-like_N"/>
</dbReference>
<evidence type="ECO:0000256" key="3">
    <source>
        <dbReference type="ARBA" id="ARBA00022729"/>
    </source>
</evidence>
<evidence type="ECO:0000256" key="2">
    <source>
        <dbReference type="ARBA" id="ARBA00006275"/>
    </source>
</evidence>
<keyword evidence="3" id="KW-0732">Signal</keyword>
<comment type="subcellular location">
    <subcellularLocation>
        <location evidence="1">Cell outer membrane</location>
    </subcellularLocation>
</comment>
<proteinExistence type="inferred from homology"/>
<sequence>MKRYYFFLLIAVFTVTVSCQKWLQVQPEDKFTEEQTFRNEQGFIDELNGIYILMGQNNLYGNHLTLSTVELLAQRYQTAGTSLNTDIAAYEYQKDNVKKIFAGIWQDSYIAIANVNKLLENLETYKANISADKARLIKGEALGLRAFLHFDLLRLFGPGSYTADPIALSIPYYHKLGQNIVDFSTAKDVIQFALTDLEEASKYLDQDPALTQGSLNNNHLRFNYYAVQGLKARVLLWKNDKTGAYQAAKTIIDKSALFPWIIPNKITGDNENPDRIFSTELLFAAYSRELYNDYNKYFYYELSSESLLASGSASFINTVYENNSNDYRKDYIWKVPPTGVAFPTFFKYADLVQKDARQPQRFTIPLIRLSEMYYIAAECATDPNEALSYINTVRNHRGISSLSSSNGLENEILKEYRKEFYGEGQLWYYYKRKQISNIISPSNLNGFVVPASAWAVPVPEEELNNR</sequence>
<gene>
    <name evidence="8" type="ORF">HMPREF0765_4743</name>
</gene>
<dbReference type="InterPro" id="IPR011990">
    <property type="entry name" value="TPR-like_helical_dom_sf"/>
</dbReference>
<keyword evidence="5" id="KW-0998">Cell outer membrane</keyword>
<evidence type="ECO:0000259" key="6">
    <source>
        <dbReference type="Pfam" id="PF07980"/>
    </source>
</evidence>
<keyword evidence="4" id="KW-0472">Membrane</keyword>
<dbReference type="HOGENOM" id="CLU_015553_3_5_10"/>
<evidence type="ECO:0000256" key="5">
    <source>
        <dbReference type="ARBA" id="ARBA00023237"/>
    </source>
</evidence>
<dbReference type="SUPFAM" id="SSF48452">
    <property type="entry name" value="TPR-like"/>
    <property type="match status" value="1"/>
</dbReference>
<evidence type="ECO:0000313" key="9">
    <source>
        <dbReference type="Proteomes" id="UP000006241"/>
    </source>
</evidence>
<evidence type="ECO:0000313" key="8">
    <source>
        <dbReference type="EMBL" id="EEI89596.1"/>
    </source>
</evidence>
<evidence type="ECO:0000256" key="1">
    <source>
        <dbReference type="ARBA" id="ARBA00004442"/>
    </source>
</evidence>
<evidence type="ECO:0000256" key="4">
    <source>
        <dbReference type="ARBA" id="ARBA00023136"/>
    </source>
</evidence>